<dbReference type="EMBL" id="CCKQ01004223">
    <property type="protein sequence ID" value="CDW75378.1"/>
    <property type="molecule type" value="Genomic_DNA"/>
</dbReference>
<keyword evidence="3" id="KW-1185">Reference proteome</keyword>
<organism evidence="2 3">
    <name type="scientific">Stylonychia lemnae</name>
    <name type="common">Ciliate</name>
    <dbReference type="NCBI Taxonomy" id="5949"/>
    <lineage>
        <taxon>Eukaryota</taxon>
        <taxon>Sar</taxon>
        <taxon>Alveolata</taxon>
        <taxon>Ciliophora</taxon>
        <taxon>Intramacronucleata</taxon>
        <taxon>Spirotrichea</taxon>
        <taxon>Stichotrichia</taxon>
        <taxon>Sporadotrichida</taxon>
        <taxon>Oxytrichidae</taxon>
        <taxon>Stylonychinae</taxon>
        <taxon>Stylonychia</taxon>
    </lineage>
</organism>
<feature type="compositionally biased region" description="Polar residues" evidence="1">
    <location>
        <begin position="15"/>
        <end position="25"/>
    </location>
</feature>
<gene>
    <name evidence="2" type="primary">Contig1623.g1763</name>
    <name evidence="2" type="ORF">STYLEM_4367</name>
</gene>
<dbReference type="Proteomes" id="UP000039865">
    <property type="component" value="Unassembled WGS sequence"/>
</dbReference>
<evidence type="ECO:0000313" key="2">
    <source>
        <dbReference type="EMBL" id="CDW75378.1"/>
    </source>
</evidence>
<reference evidence="2 3" key="1">
    <citation type="submission" date="2014-06" db="EMBL/GenBank/DDBJ databases">
        <authorList>
            <person name="Swart Estienne"/>
        </authorList>
    </citation>
    <scope>NUCLEOTIDE SEQUENCE [LARGE SCALE GENOMIC DNA]</scope>
    <source>
        <strain evidence="2 3">130c</strain>
    </source>
</reference>
<evidence type="ECO:0000256" key="1">
    <source>
        <dbReference type="SAM" id="MobiDB-lite"/>
    </source>
</evidence>
<accession>A0A078A1P1</accession>
<feature type="region of interest" description="Disordered" evidence="1">
    <location>
        <begin position="1"/>
        <end position="27"/>
    </location>
</feature>
<evidence type="ECO:0000313" key="3">
    <source>
        <dbReference type="Proteomes" id="UP000039865"/>
    </source>
</evidence>
<sequence>MVHGKFAESLKKKNSQNPIAQTNIKFTDKNLQKTSSFRCDGQKESFLKRSNQMDLEGYVNKSSSKKGSEYGNNSNHSQSDTKNKFKKNQELDFSISSDEYKDQIQDEIKLNSENLDQLVNISNSNKSKSKFFEQRNLKLIKNHSYQGESEKINFSISNNCNAVSQLNLQYQASSDKNQQDQAKLENLQDIFENPAFQKERITRVQSNGLPVIKDRHHSYNGSPLHQLNSKAIIQHDSFKNSTTNFNSQTNANSLNSSSGLMINKTSNQQNLSQLNVSQFMMNFSKKNLQKSITSSDKLLAPSPQKLKQSFLNQKMHQSGGQEQIQASLNQTKNFFHNRKMSYENQFYFTNKLESKRISGNGNYGIKFMNNNQS</sequence>
<protein>
    <submittedName>
        <fullName evidence="2">Uncharacterized protein</fullName>
    </submittedName>
</protein>
<proteinExistence type="predicted"/>
<dbReference type="InParanoid" id="A0A078A1P1"/>
<dbReference type="AlphaFoldDB" id="A0A078A1P1"/>
<feature type="region of interest" description="Disordered" evidence="1">
    <location>
        <begin position="59"/>
        <end position="86"/>
    </location>
</feature>
<name>A0A078A1P1_STYLE</name>
<feature type="compositionally biased region" description="Basic and acidic residues" evidence="1">
    <location>
        <begin position="1"/>
        <end position="11"/>
    </location>
</feature>